<gene>
    <name evidence="2" type="ORF">ABZ071_32635</name>
</gene>
<dbReference type="PRINTS" id="PR00050">
    <property type="entry name" value="COLDSHOCK"/>
</dbReference>
<dbReference type="PROSITE" id="PS51857">
    <property type="entry name" value="CSD_2"/>
    <property type="match status" value="1"/>
</dbReference>
<dbReference type="EMBL" id="JBEXRX010000199">
    <property type="protein sequence ID" value="MEU0156545.1"/>
    <property type="molecule type" value="Genomic_DNA"/>
</dbReference>
<dbReference type="InterPro" id="IPR011129">
    <property type="entry name" value="CSD"/>
</dbReference>
<evidence type="ECO:0000313" key="2">
    <source>
        <dbReference type="EMBL" id="MEU0156545.1"/>
    </source>
</evidence>
<name>A0ABV2VUS7_9ACTN</name>
<feature type="domain" description="CSD" evidence="1">
    <location>
        <begin position="1"/>
        <end position="65"/>
    </location>
</feature>
<evidence type="ECO:0000313" key="3">
    <source>
        <dbReference type="Proteomes" id="UP001550348"/>
    </source>
</evidence>
<accession>A0ABV2VUS7</accession>
<dbReference type="Gene3D" id="2.40.50.140">
    <property type="entry name" value="Nucleic acid-binding proteins"/>
    <property type="match status" value="1"/>
</dbReference>
<reference evidence="2 3" key="1">
    <citation type="submission" date="2024-06" db="EMBL/GenBank/DDBJ databases">
        <title>The Natural Products Discovery Center: Release of the First 8490 Sequenced Strains for Exploring Actinobacteria Biosynthetic Diversity.</title>
        <authorList>
            <person name="Kalkreuter E."/>
            <person name="Kautsar S.A."/>
            <person name="Yang D."/>
            <person name="Bader C.D."/>
            <person name="Teijaro C.N."/>
            <person name="Fluegel L."/>
            <person name="Davis C.M."/>
            <person name="Simpson J.R."/>
            <person name="Lauterbach L."/>
            <person name="Steele A.D."/>
            <person name="Gui C."/>
            <person name="Meng S."/>
            <person name="Li G."/>
            <person name="Viehrig K."/>
            <person name="Ye F."/>
            <person name="Su P."/>
            <person name="Kiefer A.F."/>
            <person name="Nichols A."/>
            <person name="Cepeda A.J."/>
            <person name="Yan W."/>
            <person name="Fan B."/>
            <person name="Jiang Y."/>
            <person name="Adhikari A."/>
            <person name="Zheng C.-J."/>
            <person name="Schuster L."/>
            <person name="Cowan T.M."/>
            <person name="Smanski M.J."/>
            <person name="Chevrette M.G."/>
            <person name="De Carvalho L.P.S."/>
            <person name="Shen B."/>
        </authorList>
    </citation>
    <scope>NUCLEOTIDE SEQUENCE [LARGE SCALE GENOMIC DNA]</scope>
    <source>
        <strain evidence="2 3">NPDC006286</strain>
    </source>
</reference>
<keyword evidence="3" id="KW-1185">Reference proteome</keyword>
<dbReference type="Pfam" id="PF00313">
    <property type="entry name" value="CSD"/>
    <property type="match status" value="1"/>
</dbReference>
<organism evidence="2 3">
    <name type="scientific">Micromonospora fulviviridis</name>
    <dbReference type="NCBI Taxonomy" id="47860"/>
    <lineage>
        <taxon>Bacteria</taxon>
        <taxon>Bacillati</taxon>
        <taxon>Actinomycetota</taxon>
        <taxon>Actinomycetes</taxon>
        <taxon>Micromonosporales</taxon>
        <taxon>Micromonosporaceae</taxon>
        <taxon>Micromonospora</taxon>
    </lineage>
</organism>
<dbReference type="PANTHER" id="PTHR11544">
    <property type="entry name" value="COLD SHOCK DOMAIN CONTAINING PROTEINS"/>
    <property type="match status" value="1"/>
</dbReference>
<protein>
    <submittedName>
        <fullName evidence="2">Cold shock domain-containing protein</fullName>
    </submittedName>
</protein>
<dbReference type="SMART" id="SM00357">
    <property type="entry name" value="CSP"/>
    <property type="match status" value="1"/>
</dbReference>
<comment type="caution">
    <text evidence="2">The sequence shown here is derived from an EMBL/GenBank/DDBJ whole genome shotgun (WGS) entry which is preliminary data.</text>
</comment>
<dbReference type="RefSeq" id="WP_355668050.1">
    <property type="nucleotide sequence ID" value="NZ_JBEXRX010000199.1"/>
</dbReference>
<sequence length="139" mass="14930">MRTGRIIRFNAERGFGFIAPDDGGEDIFLHAQQLGPDRDTISAGTPVQFEGVKGQRGYRAHAVTVLAPQASEGPAAPIAETRPETDNDEDLLEVISAAQYANEITDAIIRSCPDVTAAQIVAARQRLVSAAGRRGWLDD</sequence>
<proteinExistence type="predicted"/>
<dbReference type="SUPFAM" id="SSF50249">
    <property type="entry name" value="Nucleic acid-binding proteins"/>
    <property type="match status" value="1"/>
</dbReference>
<dbReference type="InterPro" id="IPR002059">
    <property type="entry name" value="CSP_DNA-bd"/>
</dbReference>
<dbReference type="Proteomes" id="UP001550348">
    <property type="component" value="Unassembled WGS sequence"/>
</dbReference>
<dbReference type="InterPro" id="IPR012340">
    <property type="entry name" value="NA-bd_OB-fold"/>
</dbReference>
<evidence type="ECO:0000259" key="1">
    <source>
        <dbReference type="PROSITE" id="PS51857"/>
    </source>
</evidence>
<dbReference type="InterPro" id="IPR050181">
    <property type="entry name" value="Cold_shock_domain"/>
</dbReference>